<proteinExistence type="inferred from homology"/>
<dbReference type="GO" id="GO:0008237">
    <property type="term" value="F:metallopeptidase activity"/>
    <property type="evidence" value="ECO:0007669"/>
    <property type="project" value="UniProtKB-KW"/>
</dbReference>
<dbReference type="CDD" id="cd04275">
    <property type="entry name" value="ZnMc_pappalysin_like"/>
    <property type="match status" value="1"/>
</dbReference>
<evidence type="ECO:0000256" key="6">
    <source>
        <dbReference type="ARBA" id="ARBA00022833"/>
    </source>
</evidence>
<dbReference type="OrthoDB" id="536211at2759"/>
<evidence type="ECO:0000313" key="11">
    <source>
        <dbReference type="EMBL" id="TEB11084.1"/>
    </source>
</evidence>
<keyword evidence="2" id="KW-0645">Protease</keyword>
<keyword evidence="8" id="KW-1015">Disulfide bond</keyword>
<evidence type="ECO:0000313" key="12">
    <source>
        <dbReference type="Proteomes" id="UP000298030"/>
    </source>
</evidence>
<keyword evidence="4 9" id="KW-0732">Signal</keyword>
<feature type="domain" description="Peptidase M43 pregnancy-associated plasma-A" evidence="10">
    <location>
        <begin position="188"/>
        <end position="277"/>
    </location>
</feature>
<keyword evidence="12" id="KW-1185">Reference proteome</keyword>
<dbReference type="Proteomes" id="UP000298030">
    <property type="component" value="Unassembled WGS sequence"/>
</dbReference>
<dbReference type="InterPro" id="IPR008754">
    <property type="entry name" value="Peptidase_M43"/>
</dbReference>
<dbReference type="AlphaFoldDB" id="A0A4Y7RPZ6"/>
<keyword evidence="5" id="KW-0378">Hydrolase</keyword>
<evidence type="ECO:0000256" key="9">
    <source>
        <dbReference type="SAM" id="SignalP"/>
    </source>
</evidence>
<evidence type="ECO:0000256" key="1">
    <source>
        <dbReference type="ARBA" id="ARBA00008721"/>
    </source>
</evidence>
<dbReference type="PANTHER" id="PTHR47466:SF1">
    <property type="entry name" value="METALLOPROTEASE MEP1 (AFU_ORTHOLOGUE AFUA_1G07730)-RELATED"/>
    <property type="match status" value="1"/>
</dbReference>
<sequence length="282" mass="30471">MLFPTSLALFLSSALVWAAPSLLVRNCGNSLTSTQLLEAEASFASRKAALSDAQLEAAVGPIKVFWHVISRDTTIPGGNVPDSQIAAQITTLNAAYKNASLTFELAGADRTVDANWFDKATDGTVEQTDMKTALRKGGVLDLNVYTVSFKEDPRNLLGYATWPWDYAGNPQNDGVVIHYASVPGGDLAPFNLGQTLTHEAGHWVGLYHTFEGGCDGEGDKVSDTPPELEPAFGCPTKLNTCTADDFDDPIHNFMDYTDDSCMFEFTTGQVERLTAQIAAYRS</sequence>
<dbReference type="Gene3D" id="3.40.390.10">
    <property type="entry name" value="Collagenase (Catalytic Domain)"/>
    <property type="match status" value="1"/>
</dbReference>
<protein>
    <submittedName>
        <fullName evidence="11">Zincin</fullName>
    </submittedName>
</protein>
<dbReference type="GO" id="GO:0046872">
    <property type="term" value="F:metal ion binding"/>
    <property type="evidence" value="ECO:0007669"/>
    <property type="project" value="UniProtKB-KW"/>
</dbReference>
<dbReference type="InterPro" id="IPR024079">
    <property type="entry name" value="MetalloPept_cat_dom_sf"/>
</dbReference>
<keyword evidence="6" id="KW-0862">Zinc</keyword>
<evidence type="ECO:0000259" key="10">
    <source>
        <dbReference type="Pfam" id="PF05572"/>
    </source>
</evidence>
<evidence type="ECO:0000256" key="8">
    <source>
        <dbReference type="ARBA" id="ARBA00023157"/>
    </source>
</evidence>
<evidence type="ECO:0000256" key="5">
    <source>
        <dbReference type="ARBA" id="ARBA00022801"/>
    </source>
</evidence>
<evidence type="ECO:0000256" key="2">
    <source>
        <dbReference type="ARBA" id="ARBA00022670"/>
    </source>
</evidence>
<name>A0A4Y7RPZ6_COPMI</name>
<evidence type="ECO:0000256" key="3">
    <source>
        <dbReference type="ARBA" id="ARBA00022723"/>
    </source>
</evidence>
<accession>A0A4Y7RPZ6</accession>
<feature type="chain" id="PRO_5021255600" evidence="9">
    <location>
        <begin position="19"/>
        <end position="282"/>
    </location>
</feature>
<comment type="similarity">
    <text evidence="1">Belongs to the peptidase M43B family.</text>
</comment>
<comment type="caution">
    <text evidence="11">The sequence shown here is derived from an EMBL/GenBank/DDBJ whole genome shotgun (WGS) entry which is preliminary data.</text>
</comment>
<keyword evidence="3" id="KW-0479">Metal-binding</keyword>
<dbReference type="GO" id="GO:0006508">
    <property type="term" value="P:proteolysis"/>
    <property type="evidence" value="ECO:0007669"/>
    <property type="project" value="UniProtKB-KW"/>
</dbReference>
<reference evidence="11 12" key="1">
    <citation type="journal article" date="2019" name="Nat. Ecol. Evol.">
        <title>Megaphylogeny resolves global patterns of mushroom evolution.</title>
        <authorList>
            <person name="Varga T."/>
            <person name="Krizsan K."/>
            <person name="Foldi C."/>
            <person name="Dima B."/>
            <person name="Sanchez-Garcia M."/>
            <person name="Sanchez-Ramirez S."/>
            <person name="Szollosi G.J."/>
            <person name="Szarkandi J.G."/>
            <person name="Papp V."/>
            <person name="Albert L."/>
            <person name="Andreopoulos W."/>
            <person name="Angelini C."/>
            <person name="Antonin V."/>
            <person name="Barry K.W."/>
            <person name="Bougher N.L."/>
            <person name="Buchanan P."/>
            <person name="Buyck B."/>
            <person name="Bense V."/>
            <person name="Catcheside P."/>
            <person name="Chovatia M."/>
            <person name="Cooper J."/>
            <person name="Damon W."/>
            <person name="Desjardin D."/>
            <person name="Finy P."/>
            <person name="Geml J."/>
            <person name="Haridas S."/>
            <person name="Hughes K."/>
            <person name="Justo A."/>
            <person name="Karasinski D."/>
            <person name="Kautmanova I."/>
            <person name="Kiss B."/>
            <person name="Kocsube S."/>
            <person name="Kotiranta H."/>
            <person name="LaButti K.M."/>
            <person name="Lechner B.E."/>
            <person name="Liimatainen K."/>
            <person name="Lipzen A."/>
            <person name="Lukacs Z."/>
            <person name="Mihaltcheva S."/>
            <person name="Morgado L.N."/>
            <person name="Niskanen T."/>
            <person name="Noordeloos M.E."/>
            <person name="Ohm R.A."/>
            <person name="Ortiz-Santana B."/>
            <person name="Ovrebo C."/>
            <person name="Racz N."/>
            <person name="Riley R."/>
            <person name="Savchenko A."/>
            <person name="Shiryaev A."/>
            <person name="Soop K."/>
            <person name="Spirin V."/>
            <person name="Szebenyi C."/>
            <person name="Tomsovsky M."/>
            <person name="Tulloss R.E."/>
            <person name="Uehling J."/>
            <person name="Grigoriev I.V."/>
            <person name="Vagvolgyi C."/>
            <person name="Papp T."/>
            <person name="Martin F.M."/>
            <person name="Miettinen O."/>
            <person name="Hibbett D.S."/>
            <person name="Nagy L.G."/>
        </authorList>
    </citation>
    <scope>NUCLEOTIDE SEQUENCE [LARGE SCALE GENOMIC DNA]</scope>
    <source>
        <strain evidence="11 12">FP101781</strain>
    </source>
</reference>
<dbReference type="Pfam" id="PF05572">
    <property type="entry name" value="Peptidase_M43"/>
    <property type="match status" value="1"/>
</dbReference>
<gene>
    <name evidence="11" type="ORF">FA13DRAFT_1004291</name>
</gene>
<feature type="signal peptide" evidence="9">
    <location>
        <begin position="1"/>
        <end position="18"/>
    </location>
</feature>
<dbReference type="EMBL" id="QPFP01000455">
    <property type="protein sequence ID" value="TEB11084.1"/>
    <property type="molecule type" value="Genomic_DNA"/>
</dbReference>
<dbReference type="PANTHER" id="PTHR47466">
    <property type="match status" value="1"/>
</dbReference>
<keyword evidence="7" id="KW-0482">Metalloprotease</keyword>
<evidence type="ECO:0000256" key="7">
    <source>
        <dbReference type="ARBA" id="ARBA00023049"/>
    </source>
</evidence>
<organism evidence="11 12">
    <name type="scientific">Coprinellus micaceus</name>
    <name type="common">Glistening ink-cap mushroom</name>
    <name type="synonym">Coprinus micaceus</name>
    <dbReference type="NCBI Taxonomy" id="71717"/>
    <lineage>
        <taxon>Eukaryota</taxon>
        <taxon>Fungi</taxon>
        <taxon>Dikarya</taxon>
        <taxon>Basidiomycota</taxon>
        <taxon>Agaricomycotina</taxon>
        <taxon>Agaricomycetes</taxon>
        <taxon>Agaricomycetidae</taxon>
        <taxon>Agaricales</taxon>
        <taxon>Agaricineae</taxon>
        <taxon>Psathyrellaceae</taxon>
        <taxon>Coprinellus</taxon>
    </lineage>
</organism>
<evidence type="ECO:0000256" key="4">
    <source>
        <dbReference type="ARBA" id="ARBA00022729"/>
    </source>
</evidence>
<dbReference type="SUPFAM" id="SSF55486">
    <property type="entry name" value="Metalloproteases ('zincins'), catalytic domain"/>
    <property type="match status" value="1"/>
</dbReference>